<comment type="similarity">
    <text evidence="9">Belongs to the FtsQ/DivIB family. FtsQ subfamily.</text>
</comment>
<evidence type="ECO:0000256" key="6">
    <source>
        <dbReference type="ARBA" id="ARBA00022989"/>
    </source>
</evidence>
<dbReference type="GO" id="GO:0043093">
    <property type="term" value="P:FtsZ-dependent cytokinesis"/>
    <property type="evidence" value="ECO:0007669"/>
    <property type="project" value="UniProtKB-UniRule"/>
</dbReference>
<dbReference type="Gene3D" id="3.40.50.11690">
    <property type="entry name" value="Cell division protein FtsQ/DivIB"/>
    <property type="match status" value="1"/>
</dbReference>
<evidence type="ECO:0000256" key="7">
    <source>
        <dbReference type="ARBA" id="ARBA00023136"/>
    </source>
</evidence>
<comment type="subunit">
    <text evidence="9">Part of a complex composed of FtsB, FtsL and FtsQ.</text>
</comment>
<dbReference type="PANTHER" id="PTHR35851:SF1">
    <property type="entry name" value="CELL DIVISION PROTEIN FTSQ"/>
    <property type="match status" value="1"/>
</dbReference>
<protein>
    <recommendedName>
        <fullName evidence="9">Cell division protein FtsQ</fullName>
    </recommendedName>
</protein>
<dbReference type="InterPro" id="IPR013685">
    <property type="entry name" value="POTRA_FtsQ_type"/>
</dbReference>
<dbReference type="AlphaFoldDB" id="A0A4U1IBI0"/>
<reference evidence="11 12" key="1">
    <citation type="submission" date="2019-04" db="EMBL/GenBank/DDBJ databases">
        <title>Trinickia sp. 7GSK02, isolated from subtropical forest soil.</title>
        <authorList>
            <person name="Gao Z.-H."/>
            <person name="Qiu L.-H."/>
        </authorList>
    </citation>
    <scope>NUCLEOTIDE SEQUENCE [LARGE SCALE GENOMIC DNA]</scope>
    <source>
        <strain evidence="11 12">7GSK02</strain>
    </source>
</reference>
<accession>A0A4U1IBI0</accession>
<dbReference type="OrthoDB" id="9790370at2"/>
<dbReference type="Pfam" id="PF03799">
    <property type="entry name" value="FtsQ_DivIB_C"/>
    <property type="match status" value="1"/>
</dbReference>
<keyword evidence="7 9" id="KW-0472">Membrane</keyword>
<organism evidence="11 12">
    <name type="scientific">Trinickia terrae</name>
    <dbReference type="NCBI Taxonomy" id="2571161"/>
    <lineage>
        <taxon>Bacteria</taxon>
        <taxon>Pseudomonadati</taxon>
        <taxon>Pseudomonadota</taxon>
        <taxon>Betaproteobacteria</taxon>
        <taxon>Burkholderiales</taxon>
        <taxon>Burkholderiaceae</taxon>
        <taxon>Trinickia</taxon>
    </lineage>
</organism>
<dbReference type="PANTHER" id="PTHR35851">
    <property type="entry name" value="CELL DIVISION PROTEIN FTSQ"/>
    <property type="match status" value="1"/>
</dbReference>
<evidence type="ECO:0000313" key="12">
    <source>
        <dbReference type="Proteomes" id="UP000305539"/>
    </source>
</evidence>
<dbReference type="InterPro" id="IPR034746">
    <property type="entry name" value="POTRA"/>
</dbReference>
<keyword evidence="3 9" id="KW-0997">Cell inner membrane</keyword>
<dbReference type="GO" id="GO:0032153">
    <property type="term" value="C:cell division site"/>
    <property type="evidence" value="ECO:0007669"/>
    <property type="project" value="UniProtKB-UniRule"/>
</dbReference>
<dbReference type="HAMAP" id="MF_00911">
    <property type="entry name" value="FtsQ_subfam"/>
    <property type="match status" value="1"/>
</dbReference>
<keyword evidence="2 9" id="KW-1003">Cell membrane</keyword>
<dbReference type="Pfam" id="PF08478">
    <property type="entry name" value="POTRA_1"/>
    <property type="match status" value="1"/>
</dbReference>
<evidence type="ECO:0000256" key="8">
    <source>
        <dbReference type="ARBA" id="ARBA00023306"/>
    </source>
</evidence>
<dbReference type="PROSITE" id="PS51779">
    <property type="entry name" value="POTRA"/>
    <property type="match status" value="1"/>
</dbReference>
<feature type="domain" description="POTRA" evidence="10">
    <location>
        <begin position="37"/>
        <end position="106"/>
    </location>
</feature>
<dbReference type="RefSeq" id="WP_136893034.1">
    <property type="nucleotide sequence ID" value="NZ_SWJE01000003.1"/>
</dbReference>
<keyword evidence="4 9" id="KW-0132">Cell division</keyword>
<dbReference type="InterPro" id="IPR045335">
    <property type="entry name" value="FtsQ_C_sf"/>
</dbReference>
<dbReference type="GO" id="GO:0090529">
    <property type="term" value="P:cell septum assembly"/>
    <property type="evidence" value="ECO:0007669"/>
    <property type="project" value="InterPro"/>
</dbReference>
<comment type="subcellular location">
    <subcellularLocation>
        <location evidence="9">Cell inner membrane</location>
        <topology evidence="9">Single-pass type II membrane protein</topology>
    </subcellularLocation>
    <subcellularLocation>
        <location evidence="1">Membrane</location>
    </subcellularLocation>
    <text evidence="9">Localizes to the division septum.</text>
</comment>
<dbReference type="GO" id="GO:0005886">
    <property type="term" value="C:plasma membrane"/>
    <property type="evidence" value="ECO:0007669"/>
    <property type="project" value="UniProtKB-SubCell"/>
</dbReference>
<dbReference type="InterPro" id="IPR026579">
    <property type="entry name" value="FtsQ"/>
</dbReference>
<evidence type="ECO:0000256" key="1">
    <source>
        <dbReference type="ARBA" id="ARBA00004370"/>
    </source>
</evidence>
<keyword evidence="6 9" id="KW-1133">Transmembrane helix</keyword>
<comment type="caution">
    <text evidence="11">The sequence shown here is derived from an EMBL/GenBank/DDBJ whole genome shotgun (WGS) entry which is preliminary data.</text>
</comment>
<dbReference type="Proteomes" id="UP000305539">
    <property type="component" value="Unassembled WGS sequence"/>
</dbReference>
<evidence type="ECO:0000256" key="5">
    <source>
        <dbReference type="ARBA" id="ARBA00022692"/>
    </source>
</evidence>
<keyword evidence="12" id="KW-1185">Reference proteome</keyword>
<dbReference type="Gene3D" id="3.10.20.310">
    <property type="entry name" value="membrane protein fhac"/>
    <property type="match status" value="1"/>
</dbReference>
<gene>
    <name evidence="9" type="primary">ftsQ</name>
    <name evidence="11" type="ORF">FAZ69_05985</name>
</gene>
<keyword evidence="8 9" id="KW-0131">Cell cycle</keyword>
<evidence type="ECO:0000313" key="11">
    <source>
        <dbReference type="EMBL" id="TKC90918.1"/>
    </source>
</evidence>
<evidence type="ECO:0000256" key="9">
    <source>
        <dbReference type="HAMAP-Rule" id="MF_00911"/>
    </source>
</evidence>
<evidence type="ECO:0000256" key="2">
    <source>
        <dbReference type="ARBA" id="ARBA00022475"/>
    </source>
</evidence>
<dbReference type="InterPro" id="IPR005548">
    <property type="entry name" value="Cell_div_FtsQ/DivIB_C"/>
</dbReference>
<comment type="function">
    <text evidence="9">Essential cell division protein. May link together the upstream cell division proteins, which are predominantly cytoplasmic, with the downstream cell division proteins, which are predominantly periplasmic. May control correct divisome assembly.</text>
</comment>
<dbReference type="EMBL" id="SWJE01000003">
    <property type="protein sequence ID" value="TKC90918.1"/>
    <property type="molecule type" value="Genomic_DNA"/>
</dbReference>
<proteinExistence type="inferred from homology"/>
<feature type="transmembrane region" description="Helical" evidence="9">
    <location>
        <begin position="12"/>
        <end position="32"/>
    </location>
</feature>
<name>A0A4U1IBI0_9BURK</name>
<evidence type="ECO:0000256" key="3">
    <source>
        <dbReference type="ARBA" id="ARBA00022519"/>
    </source>
</evidence>
<keyword evidence="5 9" id="KW-0812">Transmembrane</keyword>
<sequence>MWNNARQLNLAANALYALLALVLLAAGGIWLIQRPNFALREISIDGDTEHINSPTVRTSVVGHLKGNFFTVDLDAARQQFEQMPWVRRASVRRVWPNALAVTLEEYKPLGTWGADQLVSVDGELFTANQGELDEELPAFDGPDGTAKEVVARYQDFKKWFAPLNATPEEVMLSPRYAWTVKLSNGTEIEYGRERNPQTLADRTRRLMSAWAAVTQRWGKDIEYADLRYPNGFAIRAAGMRFISDTDKGKKPLTH</sequence>
<evidence type="ECO:0000259" key="10">
    <source>
        <dbReference type="PROSITE" id="PS51779"/>
    </source>
</evidence>
<evidence type="ECO:0000256" key="4">
    <source>
        <dbReference type="ARBA" id="ARBA00022618"/>
    </source>
</evidence>